<dbReference type="EMBL" id="CAJFCJ010000023">
    <property type="protein sequence ID" value="CAD5124843.1"/>
    <property type="molecule type" value="Genomic_DNA"/>
</dbReference>
<sequence>MYKDFQQPLVHLPVAATSRRSKRSSIDKKNVTGLFLAAEGNIEPKKPISVPPLARSRLVSRRPKTPSEKRSQQKSSTVDNSREWTPCAIEEEYWEIPALRNRCSTAPIADDDENIDYKKELKGLMDCYQKVCGATLSTLSSLQTLLPRKRSQSRPDHNKDFLSIRSFQSPSQAEIMAIFPPQVTSRPKTYPHGTLRPLSTTQGTFYSVKGIVKQP</sequence>
<dbReference type="AlphaFoldDB" id="A0A7I8W9Q8"/>
<reference evidence="2 3" key="1">
    <citation type="submission" date="2020-08" db="EMBL/GenBank/DDBJ databases">
        <authorList>
            <person name="Hejnol A."/>
        </authorList>
    </citation>
    <scope>NUCLEOTIDE SEQUENCE [LARGE SCALE GENOMIC DNA]</scope>
</reference>
<name>A0A7I8W9Q8_9ANNE</name>
<accession>A0A7I8W9Q8</accession>
<keyword evidence="3" id="KW-1185">Reference proteome</keyword>
<dbReference type="Proteomes" id="UP000549394">
    <property type="component" value="Unassembled WGS sequence"/>
</dbReference>
<evidence type="ECO:0000313" key="2">
    <source>
        <dbReference type="EMBL" id="CAD5124843.1"/>
    </source>
</evidence>
<protein>
    <submittedName>
        <fullName evidence="2">DgyrCDS13099</fullName>
    </submittedName>
</protein>
<evidence type="ECO:0000256" key="1">
    <source>
        <dbReference type="SAM" id="MobiDB-lite"/>
    </source>
</evidence>
<proteinExistence type="predicted"/>
<gene>
    <name evidence="2" type="ORF">DGYR_LOCUS12326</name>
</gene>
<evidence type="ECO:0000313" key="3">
    <source>
        <dbReference type="Proteomes" id="UP000549394"/>
    </source>
</evidence>
<organism evidence="2 3">
    <name type="scientific">Dimorphilus gyrociliatus</name>
    <dbReference type="NCBI Taxonomy" id="2664684"/>
    <lineage>
        <taxon>Eukaryota</taxon>
        <taxon>Metazoa</taxon>
        <taxon>Spiralia</taxon>
        <taxon>Lophotrochozoa</taxon>
        <taxon>Annelida</taxon>
        <taxon>Polychaeta</taxon>
        <taxon>Polychaeta incertae sedis</taxon>
        <taxon>Dinophilidae</taxon>
        <taxon>Dimorphilus</taxon>
    </lineage>
</organism>
<comment type="caution">
    <text evidence="2">The sequence shown here is derived from an EMBL/GenBank/DDBJ whole genome shotgun (WGS) entry which is preliminary data.</text>
</comment>
<feature type="region of interest" description="Disordered" evidence="1">
    <location>
        <begin position="44"/>
        <end position="82"/>
    </location>
</feature>